<reference evidence="3" key="2">
    <citation type="submission" date="2015-01" db="EMBL/GenBank/DDBJ databases">
        <title>Evolutionary Origins and Diversification of the Mycorrhizal Mutualists.</title>
        <authorList>
            <consortium name="DOE Joint Genome Institute"/>
            <consortium name="Mycorrhizal Genomics Consortium"/>
            <person name="Kohler A."/>
            <person name="Kuo A."/>
            <person name="Nagy L.G."/>
            <person name="Floudas D."/>
            <person name="Copeland A."/>
            <person name="Barry K.W."/>
            <person name="Cichocki N."/>
            <person name="Veneault-Fourrey C."/>
            <person name="LaButti K."/>
            <person name="Lindquist E.A."/>
            <person name="Lipzen A."/>
            <person name="Lundell T."/>
            <person name="Morin E."/>
            <person name="Murat C."/>
            <person name="Riley R."/>
            <person name="Ohm R."/>
            <person name="Sun H."/>
            <person name="Tunlid A."/>
            <person name="Henrissat B."/>
            <person name="Grigoriev I.V."/>
            <person name="Hibbett D.S."/>
            <person name="Martin F."/>
        </authorList>
    </citation>
    <scope>NUCLEOTIDE SEQUENCE [LARGE SCALE GENOMIC DNA]</scope>
    <source>
        <strain evidence="3">Zn</strain>
    </source>
</reference>
<evidence type="ECO:0000259" key="1">
    <source>
        <dbReference type="Pfam" id="PF06985"/>
    </source>
</evidence>
<keyword evidence="3" id="KW-1185">Reference proteome</keyword>
<accession>A0A0C3GJ68</accession>
<sequence length="184" mass="21598">MRLLRRKQNNDDFELAIFSTDDVPPYAILSHTWIDGQEVTYDELVTGTGKNKAGYDKIRFCGKRAAQDNLQYFWVDTCCIDKSSYAELSQAIHLMFRRYRDASRCYVYLSDVPYSPPDARCEPGRPWEFAFRRSRWFTRGWTLQELLTQSTVEFFSREGRRLDDKSSLGKLLHEISYLPSLPPL</sequence>
<dbReference type="HOGENOM" id="CLU_000288_138_5_1"/>
<evidence type="ECO:0000313" key="3">
    <source>
        <dbReference type="Proteomes" id="UP000054321"/>
    </source>
</evidence>
<proteinExistence type="predicted"/>
<feature type="domain" description="Heterokaryon incompatibility" evidence="1">
    <location>
        <begin position="26"/>
        <end position="111"/>
    </location>
</feature>
<dbReference type="Pfam" id="PF06985">
    <property type="entry name" value="HET"/>
    <property type="match status" value="1"/>
</dbReference>
<dbReference type="STRING" id="913774.A0A0C3GJ68"/>
<evidence type="ECO:0000313" key="2">
    <source>
        <dbReference type="EMBL" id="KIM96195.1"/>
    </source>
</evidence>
<dbReference type="InParanoid" id="A0A0C3GJ68"/>
<dbReference type="Proteomes" id="UP000054321">
    <property type="component" value="Unassembled WGS sequence"/>
</dbReference>
<protein>
    <recommendedName>
        <fullName evidence="1">Heterokaryon incompatibility domain-containing protein</fullName>
    </recommendedName>
</protein>
<dbReference type="EMBL" id="KN832885">
    <property type="protein sequence ID" value="KIM96195.1"/>
    <property type="molecule type" value="Genomic_DNA"/>
</dbReference>
<dbReference type="AlphaFoldDB" id="A0A0C3GJ68"/>
<dbReference type="PANTHER" id="PTHR10622">
    <property type="entry name" value="HET DOMAIN-CONTAINING PROTEIN"/>
    <property type="match status" value="1"/>
</dbReference>
<dbReference type="PANTHER" id="PTHR10622:SF13">
    <property type="entry name" value="NACHT DOMAIN-CONTAINING PROTEIN"/>
    <property type="match status" value="1"/>
</dbReference>
<gene>
    <name evidence="2" type="ORF">OIDMADRAFT_59268</name>
</gene>
<dbReference type="InterPro" id="IPR010730">
    <property type="entry name" value="HET"/>
</dbReference>
<dbReference type="OrthoDB" id="674604at2759"/>
<reference evidence="2 3" key="1">
    <citation type="submission" date="2014-04" db="EMBL/GenBank/DDBJ databases">
        <authorList>
            <consortium name="DOE Joint Genome Institute"/>
            <person name="Kuo A."/>
            <person name="Martino E."/>
            <person name="Perotto S."/>
            <person name="Kohler A."/>
            <person name="Nagy L.G."/>
            <person name="Floudas D."/>
            <person name="Copeland A."/>
            <person name="Barry K.W."/>
            <person name="Cichocki N."/>
            <person name="Veneault-Fourrey C."/>
            <person name="LaButti K."/>
            <person name="Lindquist E.A."/>
            <person name="Lipzen A."/>
            <person name="Lundell T."/>
            <person name="Morin E."/>
            <person name="Murat C."/>
            <person name="Sun H."/>
            <person name="Tunlid A."/>
            <person name="Henrissat B."/>
            <person name="Grigoriev I.V."/>
            <person name="Hibbett D.S."/>
            <person name="Martin F."/>
            <person name="Nordberg H.P."/>
            <person name="Cantor M.N."/>
            <person name="Hua S.X."/>
        </authorList>
    </citation>
    <scope>NUCLEOTIDE SEQUENCE [LARGE SCALE GENOMIC DNA]</scope>
    <source>
        <strain evidence="2 3">Zn</strain>
    </source>
</reference>
<name>A0A0C3GJ68_OIDMZ</name>
<organism evidence="2 3">
    <name type="scientific">Oidiodendron maius (strain Zn)</name>
    <dbReference type="NCBI Taxonomy" id="913774"/>
    <lineage>
        <taxon>Eukaryota</taxon>
        <taxon>Fungi</taxon>
        <taxon>Dikarya</taxon>
        <taxon>Ascomycota</taxon>
        <taxon>Pezizomycotina</taxon>
        <taxon>Leotiomycetes</taxon>
        <taxon>Leotiomycetes incertae sedis</taxon>
        <taxon>Myxotrichaceae</taxon>
        <taxon>Oidiodendron</taxon>
    </lineage>
</organism>